<evidence type="ECO:0000313" key="4">
    <source>
        <dbReference type="Proteomes" id="UP000028524"/>
    </source>
</evidence>
<dbReference type="Gene3D" id="4.10.1050.10">
    <property type="entry name" value="At2g23090-like"/>
    <property type="match status" value="1"/>
</dbReference>
<keyword evidence="4" id="KW-1185">Reference proteome</keyword>
<accession>A0A084QNM1</accession>
<dbReference type="EMBL" id="KL660595">
    <property type="protein sequence ID" value="KFA65556.1"/>
    <property type="molecule type" value="Genomic_DNA"/>
</dbReference>
<evidence type="ECO:0000313" key="3">
    <source>
        <dbReference type="EMBL" id="KFA65556.1"/>
    </source>
</evidence>
<sequence>MAPIEASVDLSEDDKQTHKGVKQAKSFLEWWSSREKAHLATPETPPTLHRPSYIRLSGPTFSSSPLLLLLQIIFSIRETTFRNTLSYPTAAASPGFSPNHHIIATMGNGAKAQQKRERNQKDANKGAKSQLKVNQQACNIICQVCKSTFLQTTKPPASVPPFNSPFILSFLCTYMHDEVPTVP</sequence>
<dbReference type="OrthoDB" id="370932at2759"/>
<organism evidence="3 4">
    <name type="scientific">Stachybotrys chlorohalonatus (strain IBT 40285)</name>
    <dbReference type="NCBI Taxonomy" id="1283841"/>
    <lineage>
        <taxon>Eukaryota</taxon>
        <taxon>Fungi</taxon>
        <taxon>Dikarya</taxon>
        <taxon>Ascomycota</taxon>
        <taxon>Pezizomycotina</taxon>
        <taxon>Sordariomycetes</taxon>
        <taxon>Hypocreomycetidae</taxon>
        <taxon>Hypocreales</taxon>
        <taxon>Stachybotryaceae</taxon>
        <taxon>Stachybotrys</taxon>
    </lineage>
</organism>
<dbReference type="InterPro" id="IPR007513">
    <property type="entry name" value="SERF-like_N"/>
</dbReference>
<reference evidence="3 4" key="1">
    <citation type="journal article" date="2014" name="BMC Genomics">
        <title>Comparative genome sequencing reveals chemotype-specific gene clusters in the toxigenic black mold Stachybotrys.</title>
        <authorList>
            <person name="Semeiks J."/>
            <person name="Borek D."/>
            <person name="Otwinowski Z."/>
            <person name="Grishin N.V."/>
        </authorList>
    </citation>
    <scope>NUCLEOTIDE SEQUENCE [LARGE SCALE GENOMIC DNA]</scope>
    <source>
        <strain evidence="3 4">IBT 40285</strain>
    </source>
</reference>
<name>A0A084QNM1_STAC4</name>
<dbReference type="InterPro" id="IPR039713">
    <property type="entry name" value="At2g23090-like"/>
</dbReference>
<proteinExistence type="predicted"/>
<dbReference type="PANTHER" id="PTHR33788:SF1">
    <property type="entry name" value="ZINC-BINDING PROTEIN"/>
    <property type="match status" value="1"/>
</dbReference>
<evidence type="ECO:0000259" key="2">
    <source>
        <dbReference type="Pfam" id="PF04419"/>
    </source>
</evidence>
<feature type="region of interest" description="Disordered" evidence="1">
    <location>
        <begin position="108"/>
        <end position="128"/>
    </location>
</feature>
<dbReference type="PANTHER" id="PTHR33788">
    <property type="entry name" value="OS07G0114300 PROTEIN"/>
    <property type="match status" value="1"/>
</dbReference>
<dbReference type="SUPFAM" id="SSF118359">
    <property type="entry name" value="Expressed protein At2g23090/F21P24.15"/>
    <property type="match status" value="1"/>
</dbReference>
<feature type="compositionally biased region" description="Basic and acidic residues" evidence="1">
    <location>
        <begin position="114"/>
        <end position="125"/>
    </location>
</feature>
<dbReference type="Proteomes" id="UP000028524">
    <property type="component" value="Unassembled WGS sequence"/>
</dbReference>
<dbReference type="AlphaFoldDB" id="A0A084QNM1"/>
<dbReference type="InParanoid" id="A0A084QNM1"/>
<dbReference type="HOGENOM" id="CLU_1476062_0_0_1"/>
<gene>
    <name evidence="3" type="ORF">S40285_03247</name>
</gene>
<dbReference type="InterPro" id="IPR026939">
    <property type="entry name" value="ZNF706/At2g23090_sf"/>
</dbReference>
<evidence type="ECO:0000256" key="1">
    <source>
        <dbReference type="SAM" id="MobiDB-lite"/>
    </source>
</evidence>
<feature type="domain" description="Small EDRK-rich factor-like N-terminal" evidence="2">
    <location>
        <begin position="106"/>
        <end position="137"/>
    </location>
</feature>
<protein>
    <recommendedName>
        <fullName evidence="2">Small EDRK-rich factor-like N-terminal domain-containing protein</fullName>
    </recommendedName>
</protein>
<dbReference type="Pfam" id="PF04419">
    <property type="entry name" value="SERF-like_N"/>
    <property type="match status" value="1"/>
</dbReference>